<dbReference type="RefSeq" id="WP_147188470.1">
    <property type="nucleotide sequence ID" value="NZ_CP042435.1"/>
</dbReference>
<dbReference type="PROSITE" id="PS51257">
    <property type="entry name" value="PROKAR_LIPOPROTEIN"/>
    <property type="match status" value="1"/>
</dbReference>
<proteinExistence type="predicted"/>
<sequence length="264" mass="29794">MKRSFVILTALAISTSVIFFACKKDKVETDLPKLILAPDKVSGKSGFPVSTVLSGTVQNGVKNFYISKTVNLKIDSSWGTNGVLTITDVSGQTNFDYTFNYTLQDDEVDKLVGFNYRIEDEKGKAAEKDLTVNTIASGAQIIASHPWKITSKFWETDDPPSENLQDCEKDNFFTYKRDSTILLNYGTAGCLFDGFNIYDKWSLTEDEKTFTQTYHSVFDPSKVTTEVYNVISLTKDKWVMQITYDLSVFGLSDKELFTFTLEPY</sequence>
<feature type="signal peptide" evidence="1">
    <location>
        <begin position="1"/>
        <end position="21"/>
    </location>
</feature>
<accession>A0A5B8V5K4</accession>
<organism evidence="2 3">
    <name type="scientific">Panacibacter ginsenosidivorans</name>
    <dbReference type="NCBI Taxonomy" id="1813871"/>
    <lineage>
        <taxon>Bacteria</taxon>
        <taxon>Pseudomonadati</taxon>
        <taxon>Bacteroidota</taxon>
        <taxon>Chitinophagia</taxon>
        <taxon>Chitinophagales</taxon>
        <taxon>Chitinophagaceae</taxon>
        <taxon>Panacibacter</taxon>
    </lineage>
</organism>
<name>A0A5B8V5K4_9BACT</name>
<evidence type="ECO:0000313" key="2">
    <source>
        <dbReference type="EMBL" id="QEC66670.1"/>
    </source>
</evidence>
<dbReference type="EMBL" id="CP042435">
    <property type="protein sequence ID" value="QEC66670.1"/>
    <property type="molecule type" value="Genomic_DNA"/>
</dbReference>
<evidence type="ECO:0000256" key="1">
    <source>
        <dbReference type="SAM" id="SignalP"/>
    </source>
</evidence>
<keyword evidence="1" id="KW-0732">Signal</keyword>
<dbReference type="AlphaFoldDB" id="A0A5B8V5K4"/>
<dbReference type="KEGG" id="pgin:FRZ67_04905"/>
<gene>
    <name evidence="2" type="ORF">FRZ67_04905</name>
</gene>
<evidence type="ECO:0008006" key="4">
    <source>
        <dbReference type="Google" id="ProtNLM"/>
    </source>
</evidence>
<evidence type="ECO:0000313" key="3">
    <source>
        <dbReference type="Proteomes" id="UP000321533"/>
    </source>
</evidence>
<feature type="chain" id="PRO_5022934547" description="DUF4595 domain-containing protein" evidence="1">
    <location>
        <begin position="22"/>
        <end position="264"/>
    </location>
</feature>
<keyword evidence="3" id="KW-1185">Reference proteome</keyword>
<reference evidence="2 3" key="1">
    <citation type="journal article" date="2016" name="Int. J. Syst. Evol. Microbiol.">
        <title>Panacibacter ginsenosidivorans gen. nov., sp. nov., with ginsenoside converting activity isolated from soil of a ginseng field.</title>
        <authorList>
            <person name="Siddiqi M.Z."/>
            <person name="Muhammad Shafi S."/>
            <person name="Choi K.D."/>
            <person name="Im W.T."/>
        </authorList>
    </citation>
    <scope>NUCLEOTIDE SEQUENCE [LARGE SCALE GENOMIC DNA]</scope>
    <source>
        <strain evidence="2 3">Gsoil1550</strain>
    </source>
</reference>
<dbReference type="Proteomes" id="UP000321533">
    <property type="component" value="Chromosome"/>
</dbReference>
<dbReference type="OrthoDB" id="660882at2"/>
<protein>
    <recommendedName>
        <fullName evidence="4">DUF4595 domain-containing protein</fullName>
    </recommendedName>
</protein>